<evidence type="ECO:0000259" key="2">
    <source>
        <dbReference type="Pfam" id="PF25213"/>
    </source>
</evidence>
<name>A0ABD5QID3_9EURY</name>
<dbReference type="Gene3D" id="1.10.10.10">
    <property type="entry name" value="Winged helix-like DNA-binding domain superfamily/Winged helix DNA-binding domain"/>
    <property type="match status" value="1"/>
</dbReference>
<reference evidence="3 4" key="1">
    <citation type="journal article" date="2019" name="Int. J. Syst. Evol. Microbiol.">
        <title>The Global Catalogue of Microorganisms (GCM) 10K type strain sequencing project: providing services to taxonomists for standard genome sequencing and annotation.</title>
        <authorList>
            <consortium name="The Broad Institute Genomics Platform"/>
            <consortium name="The Broad Institute Genome Sequencing Center for Infectious Disease"/>
            <person name="Wu L."/>
            <person name="Ma J."/>
        </authorList>
    </citation>
    <scope>NUCLEOTIDE SEQUENCE [LARGE SCALE GENOMIC DNA]</scope>
    <source>
        <strain evidence="3 4">CGMCC 1.15824</strain>
    </source>
</reference>
<proteinExistence type="predicted"/>
<dbReference type="InterPro" id="IPR057527">
    <property type="entry name" value="HVO_A0261-like_N"/>
</dbReference>
<dbReference type="Pfam" id="PF25213">
    <property type="entry name" value="HVO_A0261_N"/>
    <property type="match status" value="1"/>
</dbReference>
<protein>
    <submittedName>
        <fullName evidence="3">Helix-turn-helix transcriptional regulator</fullName>
    </submittedName>
</protein>
<keyword evidence="4" id="KW-1185">Reference proteome</keyword>
<dbReference type="SUPFAM" id="SSF46785">
    <property type="entry name" value="Winged helix' DNA-binding domain"/>
    <property type="match status" value="1"/>
</dbReference>
<feature type="domain" description="Methanogenesis regulatory protein FilR1 middle" evidence="1">
    <location>
        <begin position="123"/>
        <end position="252"/>
    </location>
</feature>
<dbReference type="InterPro" id="IPR036388">
    <property type="entry name" value="WH-like_DNA-bd_sf"/>
</dbReference>
<dbReference type="Pfam" id="PF08350">
    <property type="entry name" value="FilR1_middle"/>
    <property type="match status" value="1"/>
</dbReference>
<accession>A0ABD5QID3</accession>
<dbReference type="InterPro" id="IPR036390">
    <property type="entry name" value="WH_DNA-bd_sf"/>
</dbReference>
<evidence type="ECO:0000259" key="1">
    <source>
        <dbReference type="Pfam" id="PF08350"/>
    </source>
</evidence>
<evidence type="ECO:0000313" key="4">
    <source>
        <dbReference type="Proteomes" id="UP001595925"/>
    </source>
</evidence>
<dbReference type="EMBL" id="JBHSJG010000047">
    <property type="protein sequence ID" value="MFC4989357.1"/>
    <property type="molecule type" value="Genomic_DNA"/>
</dbReference>
<dbReference type="RefSeq" id="WP_224829191.1">
    <property type="nucleotide sequence ID" value="NZ_JAIVEF010000017.1"/>
</dbReference>
<comment type="caution">
    <text evidence="3">The sequence shown here is derived from an EMBL/GenBank/DDBJ whole genome shotgun (WGS) entry which is preliminary data.</text>
</comment>
<dbReference type="AlphaFoldDB" id="A0ABD5QID3"/>
<organism evidence="3 4">
    <name type="scientific">Saliphagus infecundisoli</name>
    <dbReference type="NCBI Taxonomy" id="1849069"/>
    <lineage>
        <taxon>Archaea</taxon>
        <taxon>Methanobacteriati</taxon>
        <taxon>Methanobacteriota</taxon>
        <taxon>Stenosarchaea group</taxon>
        <taxon>Halobacteria</taxon>
        <taxon>Halobacteriales</taxon>
        <taxon>Natrialbaceae</taxon>
        <taxon>Saliphagus</taxon>
    </lineage>
</organism>
<feature type="domain" description="HVO-A0261-like N-terminal" evidence="2">
    <location>
        <begin position="7"/>
        <end position="88"/>
    </location>
</feature>
<dbReference type="InterPro" id="IPR013561">
    <property type="entry name" value="FilR1_middle_dom"/>
</dbReference>
<sequence length="260" mass="29199">MSTNTADHIEFLTSSENRIDLLRELAQQSGRKSELTRRCEASRATVHRAIEEMEDRGWVTDDNGEYRLTPIGTTLIEHYDEFEEAFSTILSKRSFFEYFESDIEMPKEVAEKFKLTTASPGDPHATMRVFRDATDSEVGRFAGVVPVLSPGYNQIAKEMFDSGTEMELVVGQDTLGAMQSGYQEGTEAALNSDNFTLYVYPEDLRISVALFDRSAAMIAAFDDEGQLQSGLDGSDEEAIEWTEQVFESIREQSLPITQPP</sequence>
<evidence type="ECO:0000313" key="3">
    <source>
        <dbReference type="EMBL" id="MFC4989357.1"/>
    </source>
</evidence>
<dbReference type="Proteomes" id="UP001595925">
    <property type="component" value="Unassembled WGS sequence"/>
</dbReference>
<gene>
    <name evidence="3" type="ORF">ACFPFO_16665</name>
</gene>